<organism evidence="1 2">
    <name type="scientific">Actinomadura yumaensis</name>
    <dbReference type="NCBI Taxonomy" id="111807"/>
    <lineage>
        <taxon>Bacteria</taxon>
        <taxon>Bacillati</taxon>
        <taxon>Actinomycetota</taxon>
        <taxon>Actinomycetes</taxon>
        <taxon>Streptosporangiales</taxon>
        <taxon>Thermomonosporaceae</taxon>
        <taxon>Actinomadura</taxon>
    </lineage>
</organism>
<sequence length="112" mass="12592">MTSWFRSYWGEEDIWFYCEVDDEGWVARQIELQGPHRHPIAAASSAEWEAAFQAGSSGRYEAAYGFTAERPVTEWEGHDPQPLTRAEFQAVWAEARRALTAGHSGTPSSTTP</sequence>
<gene>
    <name evidence="1" type="ORF">ACFQKB_18440</name>
</gene>
<keyword evidence="2" id="KW-1185">Reference proteome</keyword>
<protein>
    <submittedName>
        <fullName evidence="1">Uncharacterized protein</fullName>
    </submittedName>
</protein>
<proteinExistence type="predicted"/>
<dbReference type="Proteomes" id="UP001596380">
    <property type="component" value="Unassembled WGS sequence"/>
</dbReference>
<dbReference type="RefSeq" id="WP_160824131.1">
    <property type="nucleotide sequence ID" value="NZ_JBHSXE010000001.1"/>
</dbReference>
<evidence type="ECO:0000313" key="1">
    <source>
        <dbReference type="EMBL" id="MFC6881743.1"/>
    </source>
</evidence>
<comment type="caution">
    <text evidence="1">The sequence shown here is derived from an EMBL/GenBank/DDBJ whole genome shotgun (WGS) entry which is preliminary data.</text>
</comment>
<evidence type="ECO:0000313" key="2">
    <source>
        <dbReference type="Proteomes" id="UP001596380"/>
    </source>
</evidence>
<name>A0ABW2CKU7_9ACTN</name>
<dbReference type="EMBL" id="JBHSXS010000009">
    <property type="protein sequence ID" value="MFC6881743.1"/>
    <property type="molecule type" value="Genomic_DNA"/>
</dbReference>
<reference evidence="2" key="1">
    <citation type="journal article" date="2019" name="Int. J. Syst. Evol. Microbiol.">
        <title>The Global Catalogue of Microorganisms (GCM) 10K type strain sequencing project: providing services to taxonomists for standard genome sequencing and annotation.</title>
        <authorList>
            <consortium name="The Broad Institute Genomics Platform"/>
            <consortium name="The Broad Institute Genome Sequencing Center for Infectious Disease"/>
            <person name="Wu L."/>
            <person name="Ma J."/>
        </authorList>
    </citation>
    <scope>NUCLEOTIDE SEQUENCE [LARGE SCALE GENOMIC DNA]</scope>
    <source>
        <strain evidence="2">JCM 3369</strain>
    </source>
</reference>
<accession>A0ABW2CKU7</accession>